<dbReference type="Pfam" id="PF13377">
    <property type="entry name" value="Peripla_BP_3"/>
    <property type="match status" value="1"/>
</dbReference>
<dbReference type="InterPro" id="IPR000843">
    <property type="entry name" value="HTH_LacI"/>
</dbReference>
<dbReference type="CDD" id="cd06267">
    <property type="entry name" value="PBP1_LacI_sugar_binding-like"/>
    <property type="match status" value="1"/>
</dbReference>
<keyword evidence="6" id="KW-1185">Reference proteome</keyword>
<dbReference type="SMART" id="SM00354">
    <property type="entry name" value="HTH_LACI"/>
    <property type="match status" value="1"/>
</dbReference>
<dbReference type="SUPFAM" id="SSF53822">
    <property type="entry name" value="Periplasmic binding protein-like I"/>
    <property type="match status" value="1"/>
</dbReference>
<feature type="domain" description="HTH lacI-type" evidence="4">
    <location>
        <begin position="9"/>
        <end position="63"/>
    </location>
</feature>
<evidence type="ECO:0000256" key="2">
    <source>
        <dbReference type="ARBA" id="ARBA00023125"/>
    </source>
</evidence>
<proteinExistence type="predicted"/>
<dbReference type="PANTHER" id="PTHR30146:SF153">
    <property type="entry name" value="LACTOSE OPERON REPRESSOR"/>
    <property type="match status" value="1"/>
</dbReference>
<evidence type="ECO:0000313" key="6">
    <source>
        <dbReference type="Proteomes" id="UP001056374"/>
    </source>
</evidence>
<dbReference type="InterPro" id="IPR046335">
    <property type="entry name" value="LacI/GalR-like_sensor"/>
</dbReference>
<dbReference type="Proteomes" id="UP001056374">
    <property type="component" value="Chromosome"/>
</dbReference>
<dbReference type="Gene3D" id="1.10.260.40">
    <property type="entry name" value="lambda repressor-like DNA-binding domains"/>
    <property type="match status" value="1"/>
</dbReference>
<dbReference type="RefSeq" id="WP_252551499.1">
    <property type="nucleotide sequence ID" value="NZ_CP099468.1"/>
</dbReference>
<sequence length="348" mass="36593">MPSAAYSPPTLAQIARLAGVSVPTVSRVANKRKNVSPATRLRVEAVMRRTGYARKPRPRSAAAASLVDVVVPDIGSRWAAEFLRGAEEAAAREELSLVVSALCERGTSGRPRGGWLDRVCARGTAGMLLTSVGLTPSQQLWLSRQGIPSVLVDPAGEPPPGVPTVRTGHQAGARAATEHLLRLGHRRIALLGGHRSAPDEGRRLAGYQAALTAAGLAVRPEYVRFAGSGIERTRRAADDLLSLATPPTAICAGTDEMAIGVYWAAARRGLSVPRDVSVVGFGDAVWAGHALPALTTVRQPVADMASWGIRALVTMMSGAPVDARAFVTPVRLVARRSTACPARAPRTV</sequence>
<dbReference type="InterPro" id="IPR028082">
    <property type="entry name" value="Peripla_BP_I"/>
</dbReference>
<organism evidence="5 6">
    <name type="scientific">Streptomyces phaeoluteigriseus</name>
    <dbReference type="NCBI Taxonomy" id="114686"/>
    <lineage>
        <taxon>Bacteria</taxon>
        <taxon>Bacillati</taxon>
        <taxon>Actinomycetota</taxon>
        <taxon>Actinomycetes</taxon>
        <taxon>Kitasatosporales</taxon>
        <taxon>Streptomycetaceae</taxon>
        <taxon>Streptomyces</taxon>
        <taxon>Streptomyces aurantiacus group</taxon>
    </lineage>
</organism>
<protein>
    <submittedName>
        <fullName evidence="5">LacI family transcriptional regulator</fullName>
    </submittedName>
</protein>
<dbReference type="Pfam" id="PF00356">
    <property type="entry name" value="LacI"/>
    <property type="match status" value="1"/>
</dbReference>
<keyword evidence="3" id="KW-0804">Transcription</keyword>
<accession>A0ABY4ZBI8</accession>
<reference evidence="5" key="1">
    <citation type="submission" date="2022-06" db="EMBL/GenBank/DDBJ databases">
        <title>Complete genome sequence of soil microorganisms Streptomyces sp. Qhu-M197 isolated from Alpine meadows habitats on the Tibetan Plateau.</title>
        <authorList>
            <person name="Zhang B."/>
            <person name="Xiang X."/>
            <person name="Fan J."/>
        </authorList>
    </citation>
    <scope>NUCLEOTIDE SEQUENCE</scope>
    <source>
        <strain evidence="5">Qhu-M197</strain>
    </source>
</reference>
<evidence type="ECO:0000313" key="5">
    <source>
        <dbReference type="EMBL" id="USQ86194.1"/>
    </source>
</evidence>
<evidence type="ECO:0000256" key="1">
    <source>
        <dbReference type="ARBA" id="ARBA00023015"/>
    </source>
</evidence>
<dbReference type="PANTHER" id="PTHR30146">
    <property type="entry name" value="LACI-RELATED TRANSCRIPTIONAL REPRESSOR"/>
    <property type="match status" value="1"/>
</dbReference>
<gene>
    <name evidence="5" type="ORF">NFX46_22320</name>
</gene>
<dbReference type="CDD" id="cd01392">
    <property type="entry name" value="HTH_LacI"/>
    <property type="match status" value="1"/>
</dbReference>
<dbReference type="InterPro" id="IPR010982">
    <property type="entry name" value="Lambda_DNA-bd_dom_sf"/>
</dbReference>
<evidence type="ECO:0000256" key="3">
    <source>
        <dbReference type="ARBA" id="ARBA00023163"/>
    </source>
</evidence>
<evidence type="ECO:0000259" key="4">
    <source>
        <dbReference type="PROSITE" id="PS50932"/>
    </source>
</evidence>
<keyword evidence="2" id="KW-0238">DNA-binding</keyword>
<dbReference type="EMBL" id="CP099468">
    <property type="protein sequence ID" value="USQ86194.1"/>
    <property type="molecule type" value="Genomic_DNA"/>
</dbReference>
<keyword evidence="1" id="KW-0805">Transcription regulation</keyword>
<name>A0ABY4ZBI8_9ACTN</name>
<dbReference type="SUPFAM" id="SSF47413">
    <property type="entry name" value="lambda repressor-like DNA-binding domains"/>
    <property type="match status" value="1"/>
</dbReference>
<dbReference type="Gene3D" id="3.40.50.2300">
    <property type="match status" value="2"/>
</dbReference>
<dbReference type="PROSITE" id="PS50932">
    <property type="entry name" value="HTH_LACI_2"/>
    <property type="match status" value="1"/>
</dbReference>